<keyword evidence="3" id="KW-1185">Reference proteome</keyword>
<dbReference type="AlphaFoldDB" id="A0AAW1KTG6"/>
<name>A0AAW1KTG6_SAPOF</name>
<evidence type="ECO:0000256" key="1">
    <source>
        <dbReference type="SAM" id="Phobius"/>
    </source>
</evidence>
<reference evidence="2" key="1">
    <citation type="submission" date="2024-03" db="EMBL/GenBank/DDBJ databases">
        <title>WGS assembly of Saponaria officinalis var. Norfolk2.</title>
        <authorList>
            <person name="Jenkins J."/>
            <person name="Shu S."/>
            <person name="Grimwood J."/>
            <person name="Barry K."/>
            <person name="Goodstein D."/>
            <person name="Schmutz J."/>
            <person name="Leebens-Mack J."/>
            <person name="Osbourn A."/>
        </authorList>
    </citation>
    <scope>NUCLEOTIDE SEQUENCE [LARGE SCALE GENOMIC DNA]</scope>
    <source>
        <strain evidence="2">JIC</strain>
    </source>
</reference>
<accession>A0AAW1KTG6</accession>
<gene>
    <name evidence="2" type="ORF">RND81_05G038300</name>
</gene>
<keyword evidence="1" id="KW-0472">Membrane</keyword>
<organism evidence="2 3">
    <name type="scientific">Saponaria officinalis</name>
    <name type="common">Common soapwort</name>
    <name type="synonym">Lychnis saponaria</name>
    <dbReference type="NCBI Taxonomy" id="3572"/>
    <lineage>
        <taxon>Eukaryota</taxon>
        <taxon>Viridiplantae</taxon>
        <taxon>Streptophyta</taxon>
        <taxon>Embryophyta</taxon>
        <taxon>Tracheophyta</taxon>
        <taxon>Spermatophyta</taxon>
        <taxon>Magnoliopsida</taxon>
        <taxon>eudicotyledons</taxon>
        <taxon>Gunneridae</taxon>
        <taxon>Pentapetalae</taxon>
        <taxon>Caryophyllales</taxon>
        <taxon>Caryophyllaceae</taxon>
        <taxon>Caryophylleae</taxon>
        <taxon>Saponaria</taxon>
    </lineage>
</organism>
<evidence type="ECO:0000313" key="2">
    <source>
        <dbReference type="EMBL" id="KAK9723973.1"/>
    </source>
</evidence>
<feature type="transmembrane region" description="Helical" evidence="1">
    <location>
        <begin position="57"/>
        <end position="81"/>
    </location>
</feature>
<comment type="caution">
    <text evidence="2">The sequence shown here is derived from an EMBL/GenBank/DDBJ whole genome shotgun (WGS) entry which is preliminary data.</text>
</comment>
<evidence type="ECO:0000313" key="3">
    <source>
        <dbReference type="Proteomes" id="UP001443914"/>
    </source>
</evidence>
<sequence length="264" mass="30683">MSRKRNAADRTKIAQRVTTYMMLMGYIGDYQNSAAKELNRRIWKRNARLGKKPIRRLQCLLCAADSATLLTFTVSLAKLIWSDSLRVKRMIFQKKLSEKIRQRSTKKKARRGRPGRVRVRRECCVVKKQKGRKRNVVVTKFVMGFHIRPVWGSNFRILMRRKVTRKHVTPPFGSLMYRLAMAMNVLCYRNVRITSEWEFWMICFVQRICGFWRSVTISDSLSGSFASVAKNFGLCVVSSELLERMDSCFACSASPHCHGSRLPE</sequence>
<dbReference type="Proteomes" id="UP001443914">
    <property type="component" value="Unassembled WGS sequence"/>
</dbReference>
<keyword evidence="1" id="KW-1133">Transmembrane helix</keyword>
<proteinExistence type="predicted"/>
<dbReference type="EMBL" id="JBDFQZ010000005">
    <property type="protein sequence ID" value="KAK9723973.1"/>
    <property type="molecule type" value="Genomic_DNA"/>
</dbReference>
<protein>
    <submittedName>
        <fullName evidence="2">Uncharacterized protein</fullName>
    </submittedName>
</protein>
<keyword evidence="1" id="KW-0812">Transmembrane</keyword>